<dbReference type="SUPFAM" id="SSF55166">
    <property type="entry name" value="Hedgehog/DD-peptidase"/>
    <property type="match status" value="1"/>
</dbReference>
<dbReference type="AlphaFoldDB" id="A0A2D0AIJ1"/>
<name>A0A2D0AIJ1_9FLAO</name>
<dbReference type="Gene3D" id="3.30.1380.10">
    <property type="match status" value="1"/>
</dbReference>
<protein>
    <recommendedName>
        <fullName evidence="1">Peptidase M15C domain-containing protein</fullName>
    </recommendedName>
</protein>
<sequence>MITSITCTNKFGKPDIEFERQYMVVWKVSDAIRAKIPVLPQKIYCHKLMVEPLTKAFKNSIERGLIAEFITWDGCFCIRRKRAQNTLSIHSWGLAIDINAKDNAFGTKPTMSAELVKCFTDVGFEWGGKWSKPDGMHFQLAKI</sequence>
<dbReference type="RefSeq" id="WP_088391956.1">
    <property type="nucleotide sequence ID" value="NZ_MTCZ01000041.1"/>
</dbReference>
<dbReference type="Proteomes" id="UP000197768">
    <property type="component" value="Unassembled WGS sequence"/>
</dbReference>
<dbReference type="InterPro" id="IPR009045">
    <property type="entry name" value="Zn_M74/Hedgehog-like"/>
</dbReference>
<dbReference type="Pfam" id="PF13539">
    <property type="entry name" value="Peptidase_M15_4"/>
    <property type="match status" value="1"/>
</dbReference>
<evidence type="ECO:0000313" key="3">
    <source>
        <dbReference type="Proteomes" id="UP000197768"/>
    </source>
</evidence>
<dbReference type="GO" id="GO:0008233">
    <property type="term" value="F:peptidase activity"/>
    <property type="evidence" value="ECO:0007669"/>
    <property type="project" value="InterPro"/>
</dbReference>
<accession>A0A2D0AIJ1</accession>
<comment type="caution">
    <text evidence="2">The sequence shown here is derived from an EMBL/GenBank/DDBJ whole genome shotgun (WGS) entry which is preliminary data.</text>
</comment>
<evidence type="ECO:0000313" key="2">
    <source>
        <dbReference type="EMBL" id="OWP84342.1"/>
    </source>
</evidence>
<feature type="domain" description="Peptidase M15C" evidence="1">
    <location>
        <begin position="84"/>
        <end position="140"/>
    </location>
</feature>
<evidence type="ECO:0000259" key="1">
    <source>
        <dbReference type="Pfam" id="PF13539"/>
    </source>
</evidence>
<proteinExistence type="predicted"/>
<organism evidence="2 3">
    <name type="scientific">Flavobacterium davisii</name>
    <dbReference type="NCBI Taxonomy" id="2906077"/>
    <lineage>
        <taxon>Bacteria</taxon>
        <taxon>Pseudomonadati</taxon>
        <taxon>Bacteroidota</taxon>
        <taxon>Flavobacteriia</taxon>
        <taxon>Flavobacteriales</taxon>
        <taxon>Flavobacteriaceae</taxon>
        <taxon>Flavobacterium</taxon>
    </lineage>
</organism>
<dbReference type="InterPro" id="IPR039561">
    <property type="entry name" value="Peptidase_M15C"/>
</dbReference>
<gene>
    <name evidence="2" type="ORF">BWK59_05830</name>
</gene>
<dbReference type="EMBL" id="MTCZ01000041">
    <property type="protein sequence ID" value="OWP84342.1"/>
    <property type="molecule type" value="Genomic_DNA"/>
</dbReference>
<reference evidence="2 3" key="1">
    <citation type="journal article" date="2017" name="Infect. Genet. Evol.">
        <title>Comparative genome analysis of fish pathogen Flavobacterium columnare reveals extensive sequence diversity within the species.</title>
        <authorList>
            <person name="Kayansamruaj P."/>
            <person name="Dong H.T."/>
            <person name="Hirono I."/>
            <person name="Kondo H."/>
            <person name="Senapin S."/>
            <person name="Rodkhum C."/>
        </authorList>
    </citation>
    <scope>NUCLEOTIDE SEQUENCE [LARGE SCALE GENOMIC DNA]</scope>
    <source>
        <strain evidence="2 3">1215</strain>
    </source>
</reference>